<keyword evidence="4" id="KW-0010">Activator</keyword>
<keyword evidence="2" id="KW-0805">Transcription regulation</keyword>
<name>A0AAV6NNE2_9ROSI</name>
<dbReference type="Pfam" id="PF00808">
    <property type="entry name" value="CBFD_NFYB_HMF"/>
    <property type="match status" value="1"/>
</dbReference>
<dbReference type="Pfam" id="PF01063">
    <property type="entry name" value="Aminotran_4"/>
    <property type="match status" value="1"/>
</dbReference>
<protein>
    <recommendedName>
        <fullName evidence="7">Transcription factor CBF/NF-Y/archaeal histone domain-containing protein</fullName>
    </recommendedName>
</protein>
<dbReference type="EMBL" id="JAGKQH010000004">
    <property type="protein sequence ID" value="KAG6601043.1"/>
    <property type="molecule type" value="Genomic_DNA"/>
</dbReference>
<feature type="compositionally biased region" description="Basic residues" evidence="6">
    <location>
        <begin position="369"/>
        <end position="378"/>
    </location>
</feature>
<organism evidence="8 9">
    <name type="scientific">Cucurbita argyrosperma subsp. sororia</name>
    <dbReference type="NCBI Taxonomy" id="37648"/>
    <lineage>
        <taxon>Eukaryota</taxon>
        <taxon>Viridiplantae</taxon>
        <taxon>Streptophyta</taxon>
        <taxon>Embryophyta</taxon>
        <taxon>Tracheophyta</taxon>
        <taxon>Spermatophyta</taxon>
        <taxon>Magnoliopsida</taxon>
        <taxon>eudicotyledons</taxon>
        <taxon>Gunneridae</taxon>
        <taxon>Pentapetalae</taxon>
        <taxon>rosids</taxon>
        <taxon>fabids</taxon>
        <taxon>Cucurbitales</taxon>
        <taxon>Cucurbitaceae</taxon>
        <taxon>Cucurbiteae</taxon>
        <taxon>Cucurbita</taxon>
    </lineage>
</organism>
<proteinExistence type="inferred from homology"/>
<dbReference type="Proteomes" id="UP000685013">
    <property type="component" value="Chromosome 4"/>
</dbReference>
<feature type="region of interest" description="Disordered" evidence="6">
    <location>
        <begin position="369"/>
        <end position="395"/>
    </location>
</feature>
<evidence type="ECO:0000256" key="5">
    <source>
        <dbReference type="ARBA" id="ARBA00023163"/>
    </source>
</evidence>
<evidence type="ECO:0000256" key="1">
    <source>
        <dbReference type="ARBA" id="ARBA00009053"/>
    </source>
</evidence>
<dbReference type="CDD" id="cd22907">
    <property type="entry name" value="HFD_NFYB"/>
    <property type="match status" value="1"/>
</dbReference>
<feature type="compositionally biased region" description="Basic and acidic residues" evidence="6">
    <location>
        <begin position="527"/>
        <end position="543"/>
    </location>
</feature>
<dbReference type="GO" id="GO:0005634">
    <property type="term" value="C:nucleus"/>
    <property type="evidence" value="ECO:0007669"/>
    <property type="project" value="InterPro"/>
</dbReference>
<comment type="caution">
    <text evidence="8">The sequence shown here is derived from an EMBL/GenBank/DDBJ whole genome shotgun (WGS) entry which is preliminary data.</text>
</comment>
<feature type="region of interest" description="Disordered" evidence="6">
    <location>
        <begin position="408"/>
        <end position="433"/>
    </location>
</feature>
<evidence type="ECO:0000256" key="4">
    <source>
        <dbReference type="ARBA" id="ARBA00023159"/>
    </source>
</evidence>
<keyword evidence="3" id="KW-0238">DNA-binding</keyword>
<dbReference type="FunFam" id="1.10.20.10:FF:000035">
    <property type="entry name" value="Nuclear transcription factor Y subunit B-3"/>
    <property type="match status" value="1"/>
</dbReference>
<keyword evidence="9" id="KW-1185">Reference proteome</keyword>
<comment type="similarity">
    <text evidence="1">Belongs to the NFYB/HAP3 subunit family.</text>
</comment>
<evidence type="ECO:0000256" key="6">
    <source>
        <dbReference type="SAM" id="MobiDB-lite"/>
    </source>
</evidence>
<reference evidence="8 9" key="1">
    <citation type="journal article" date="2021" name="Hortic Res">
        <title>The domestication of Cucurbita argyrosperma as revealed by the genome of its wild relative.</title>
        <authorList>
            <person name="Barrera-Redondo J."/>
            <person name="Sanchez-de la Vega G."/>
            <person name="Aguirre-Liguori J.A."/>
            <person name="Castellanos-Morales G."/>
            <person name="Gutierrez-Guerrero Y.T."/>
            <person name="Aguirre-Dugua X."/>
            <person name="Aguirre-Planter E."/>
            <person name="Tenaillon M.I."/>
            <person name="Lira-Saade R."/>
            <person name="Eguiarte L.E."/>
        </authorList>
    </citation>
    <scope>NUCLEOTIDE SEQUENCE [LARGE SCALE GENOMIC DNA]</scope>
    <source>
        <strain evidence="8">JBR-2021</strain>
    </source>
</reference>
<accession>A0AAV6NNE2</accession>
<evidence type="ECO:0000256" key="2">
    <source>
        <dbReference type="ARBA" id="ARBA00023015"/>
    </source>
</evidence>
<feature type="non-terminal residue" evidence="8">
    <location>
        <position position="1"/>
    </location>
</feature>
<evidence type="ECO:0000313" key="8">
    <source>
        <dbReference type="EMBL" id="KAG6601043.1"/>
    </source>
</evidence>
<dbReference type="GO" id="GO:0006355">
    <property type="term" value="P:regulation of DNA-templated transcription"/>
    <property type="evidence" value="ECO:0007669"/>
    <property type="project" value="InterPro"/>
</dbReference>
<dbReference type="InterPro" id="IPR003956">
    <property type="entry name" value="Transcrpt_fac_NFYB/HAP3_CS"/>
</dbReference>
<keyword evidence="5" id="KW-0804">Transcription</keyword>
<feature type="compositionally biased region" description="Polar residues" evidence="6">
    <location>
        <begin position="379"/>
        <end position="395"/>
    </location>
</feature>
<feature type="domain" description="Transcription factor CBF/NF-Y/archaeal histone" evidence="7">
    <location>
        <begin position="440"/>
        <end position="504"/>
    </location>
</feature>
<evidence type="ECO:0000256" key="3">
    <source>
        <dbReference type="ARBA" id="ARBA00023125"/>
    </source>
</evidence>
<evidence type="ECO:0000313" key="9">
    <source>
        <dbReference type="Proteomes" id="UP000685013"/>
    </source>
</evidence>
<gene>
    <name evidence="8" type="ORF">SDJN03_06276</name>
</gene>
<feature type="region of interest" description="Disordered" evidence="6">
    <location>
        <begin position="527"/>
        <end position="551"/>
    </location>
</feature>
<dbReference type="AlphaFoldDB" id="A0AAV6NNE2"/>
<dbReference type="PANTHER" id="PTHR47703">
    <property type="entry name" value="D-AMINOACID AMINOTRANSFERASE-LIKE PLP-DEPENDENT ENZYMES SUPERFAMILY PROTEIN"/>
    <property type="match status" value="1"/>
</dbReference>
<dbReference type="GO" id="GO:0043565">
    <property type="term" value="F:sequence-specific DNA binding"/>
    <property type="evidence" value="ECO:0007669"/>
    <property type="project" value="InterPro"/>
</dbReference>
<dbReference type="PANTHER" id="PTHR47703:SF2">
    <property type="entry name" value="D-AMINOACID AMINOTRANSFERASE-LIKE PLP-DEPENDENT ENZYMES SUPERFAMILY PROTEIN"/>
    <property type="match status" value="1"/>
</dbReference>
<sequence length="580" mass="64259">MTSFRFLFSNGVLLQGSEVPPVATFLETHPGAYTTTRTHNNASSILFWDRHMKRLTQSVKILSNSTPQLLSESNRTINKLVIPSPSDSIPWEPAIRTLVDDSMRKVLPIALNERNGEEELAVTVLVSVNLENLGESDGVVDVERVKEAVGVHTHVSNYVPREFGVPENGANLAVVGRGRDAAAAKYSDWVRRRKSLEKLRPPSVTELLLSNDGDQILEGCLTNFFVVYRKANNEAKEASVHDSASTHSFELQTAPISDGVLTGVIRQLVVEACLSIGIPFREVAPTWSSNEMWEEAFVTNSLRVMEHVNTICMPNIWDLLESKTWREISWNKKSFKDAPGIITSTIQKEIMKKVVEEAFPIGYYRPIKEKKKKKKKRGNPQTKSPSSESSAPNTKLSSFTHLCQDLADMAEPPTSPPGGSHESGGEQSPITGGAREQDRFLPIANISRIMKKALPANGKIAKDAKDTVQECVSEFISFVTSEASDKCQKEKRKTINGDDLLWAMATLGFEEYIDPLKSYLTRYRECDAKGSSRGGDESAKRDAVGAMPGQNSQQYMQSGALTYINTQGQHLIIPSMQNNE</sequence>
<evidence type="ECO:0000259" key="7">
    <source>
        <dbReference type="Pfam" id="PF00808"/>
    </source>
</evidence>
<feature type="compositionally biased region" description="Low complexity" evidence="6">
    <location>
        <begin position="417"/>
        <end position="429"/>
    </location>
</feature>
<dbReference type="PROSITE" id="PS00685">
    <property type="entry name" value="NFYB_HAP3"/>
    <property type="match status" value="1"/>
</dbReference>
<dbReference type="GO" id="GO:0003824">
    <property type="term" value="F:catalytic activity"/>
    <property type="evidence" value="ECO:0007669"/>
    <property type="project" value="InterPro"/>
</dbReference>
<dbReference type="InterPro" id="IPR001544">
    <property type="entry name" value="Aminotrans_IV"/>
</dbReference>
<dbReference type="InterPro" id="IPR003958">
    <property type="entry name" value="CBFA_NFYB_domain"/>
</dbReference>